<name>A0A0R2LCW1_9LACO</name>
<dbReference type="OrthoDB" id="9810250at2"/>
<keyword evidence="1 2" id="KW-0238">DNA-binding</keyword>
<sequence length="184" mass="21345">MKELFVVGEKIMNTTDERIQMALLDLMKEKRLEEITIIAIADKSKVNRTTVYRHYVDKYAILQVIENDIIQNFTEITDNNVSAVLNAVNKQRNIISVLLGEHGDPRFNDRFISFLMARGLRTLDSSTRFDALDIRQKELLIQYLSAALVGLVKYWLNHPDMKVEELDTFFGNLFRNGINSFMEP</sequence>
<dbReference type="Pfam" id="PF14278">
    <property type="entry name" value="TetR_C_8"/>
    <property type="match status" value="1"/>
</dbReference>
<organism evidence="4 5">
    <name type="scientific">Companilactobacillus kimchiensis</name>
    <dbReference type="NCBI Taxonomy" id="993692"/>
    <lineage>
        <taxon>Bacteria</taxon>
        <taxon>Bacillati</taxon>
        <taxon>Bacillota</taxon>
        <taxon>Bacilli</taxon>
        <taxon>Lactobacillales</taxon>
        <taxon>Lactobacillaceae</taxon>
        <taxon>Companilactobacillus</taxon>
    </lineage>
</organism>
<dbReference type="InterPro" id="IPR001647">
    <property type="entry name" value="HTH_TetR"/>
</dbReference>
<evidence type="ECO:0000256" key="2">
    <source>
        <dbReference type="PROSITE-ProRule" id="PRU00335"/>
    </source>
</evidence>
<dbReference type="SUPFAM" id="SSF46689">
    <property type="entry name" value="Homeodomain-like"/>
    <property type="match status" value="1"/>
</dbReference>
<proteinExistence type="predicted"/>
<evidence type="ECO:0000256" key="1">
    <source>
        <dbReference type="ARBA" id="ARBA00023125"/>
    </source>
</evidence>
<dbReference type="PATRIC" id="fig|993692.3.peg.2380"/>
<evidence type="ECO:0000313" key="4">
    <source>
        <dbReference type="EMBL" id="KRN99730.1"/>
    </source>
</evidence>
<comment type="caution">
    <text evidence="4">The sequence shown here is derived from an EMBL/GenBank/DDBJ whole genome shotgun (WGS) entry which is preliminary data.</text>
</comment>
<evidence type="ECO:0000313" key="5">
    <source>
        <dbReference type="Proteomes" id="UP000051006"/>
    </source>
</evidence>
<dbReference type="PANTHER" id="PTHR43479">
    <property type="entry name" value="ACREF/ENVCD OPERON REPRESSOR-RELATED"/>
    <property type="match status" value="1"/>
</dbReference>
<dbReference type="InterPro" id="IPR050624">
    <property type="entry name" value="HTH-type_Tx_Regulator"/>
</dbReference>
<gene>
    <name evidence="4" type="ORF">IV57_GL002336</name>
</gene>
<dbReference type="EMBL" id="JQCF01000007">
    <property type="protein sequence ID" value="KRN99730.1"/>
    <property type="molecule type" value="Genomic_DNA"/>
</dbReference>
<dbReference type="Proteomes" id="UP000051006">
    <property type="component" value="Unassembled WGS sequence"/>
</dbReference>
<dbReference type="InterPro" id="IPR009057">
    <property type="entry name" value="Homeodomain-like_sf"/>
</dbReference>
<dbReference type="PROSITE" id="PS50977">
    <property type="entry name" value="HTH_TETR_2"/>
    <property type="match status" value="1"/>
</dbReference>
<dbReference type="Gene3D" id="1.10.357.10">
    <property type="entry name" value="Tetracycline Repressor, domain 2"/>
    <property type="match status" value="1"/>
</dbReference>
<reference evidence="4 5" key="1">
    <citation type="journal article" date="2015" name="Genome Announc.">
        <title>Expanding the biotechnology potential of lactobacilli through comparative genomics of 213 strains and associated genera.</title>
        <authorList>
            <person name="Sun Z."/>
            <person name="Harris H.M."/>
            <person name="McCann A."/>
            <person name="Guo C."/>
            <person name="Argimon S."/>
            <person name="Zhang W."/>
            <person name="Yang X."/>
            <person name="Jeffery I.B."/>
            <person name="Cooney J.C."/>
            <person name="Kagawa T.F."/>
            <person name="Liu W."/>
            <person name="Song Y."/>
            <person name="Salvetti E."/>
            <person name="Wrobel A."/>
            <person name="Rasinkangas P."/>
            <person name="Parkhill J."/>
            <person name="Rea M.C."/>
            <person name="O'Sullivan O."/>
            <person name="Ritari J."/>
            <person name="Douillard F.P."/>
            <person name="Paul Ross R."/>
            <person name="Yang R."/>
            <person name="Briner A.E."/>
            <person name="Felis G.E."/>
            <person name="de Vos W.M."/>
            <person name="Barrangou R."/>
            <person name="Klaenhammer T.R."/>
            <person name="Caufield P.W."/>
            <person name="Cui Y."/>
            <person name="Zhang H."/>
            <person name="O'Toole P.W."/>
        </authorList>
    </citation>
    <scope>NUCLEOTIDE SEQUENCE [LARGE SCALE GENOMIC DNA]</scope>
    <source>
        <strain evidence="4 5">DSM 24716</strain>
    </source>
</reference>
<dbReference type="InterPro" id="IPR039532">
    <property type="entry name" value="TetR_C_Firmicutes"/>
</dbReference>
<dbReference type="AlphaFoldDB" id="A0A0R2LCW1"/>
<feature type="DNA-binding region" description="H-T-H motif" evidence="2">
    <location>
        <begin position="36"/>
        <end position="55"/>
    </location>
</feature>
<feature type="domain" description="HTH tetR-type" evidence="3">
    <location>
        <begin position="13"/>
        <end position="73"/>
    </location>
</feature>
<protein>
    <submittedName>
        <fullName evidence="4">Transcriptional regulator</fullName>
    </submittedName>
</protein>
<accession>A0A0R2LCW1</accession>
<dbReference type="GO" id="GO:0003677">
    <property type="term" value="F:DNA binding"/>
    <property type="evidence" value="ECO:0007669"/>
    <property type="project" value="UniProtKB-UniRule"/>
</dbReference>
<evidence type="ECO:0000259" key="3">
    <source>
        <dbReference type="PROSITE" id="PS50977"/>
    </source>
</evidence>
<dbReference type="STRING" id="993692.IV57_GL002336"/>
<dbReference type="PANTHER" id="PTHR43479:SF7">
    <property type="entry name" value="TETR-FAMILY TRANSCRIPTIONAL REGULATOR"/>
    <property type="match status" value="1"/>
</dbReference>
<keyword evidence="5" id="KW-1185">Reference proteome</keyword>